<comment type="subcellular location">
    <subcellularLocation>
        <location evidence="1 15">Cytoplasm</location>
    </subcellularLocation>
</comment>
<name>A0A7C4R2W4_UNCC3</name>
<keyword evidence="5 16" id="KW-0820">tRNA-binding</keyword>
<dbReference type="EMBL" id="DSYQ01000022">
    <property type="protein sequence ID" value="HGT71362.1"/>
    <property type="molecule type" value="Genomic_DNA"/>
</dbReference>
<feature type="binding site" evidence="15">
    <location>
        <position position="471"/>
    </location>
    <ligand>
        <name>Mg(2+)</name>
        <dbReference type="ChEBI" id="CHEBI:18420"/>
        <note>shared with alpha subunit</note>
    </ligand>
</feature>
<evidence type="ECO:0000256" key="8">
    <source>
        <dbReference type="ARBA" id="ARBA00022741"/>
    </source>
</evidence>
<evidence type="ECO:0000259" key="17">
    <source>
        <dbReference type="PROSITE" id="PS50886"/>
    </source>
</evidence>
<evidence type="ECO:0000256" key="3">
    <source>
        <dbReference type="ARBA" id="ARBA00011209"/>
    </source>
</evidence>
<proteinExistence type="inferred from homology"/>
<dbReference type="HAMAP" id="MF_00283">
    <property type="entry name" value="Phe_tRNA_synth_beta1"/>
    <property type="match status" value="1"/>
</dbReference>
<evidence type="ECO:0000259" key="19">
    <source>
        <dbReference type="PROSITE" id="PS51483"/>
    </source>
</evidence>
<dbReference type="AlphaFoldDB" id="A0A7C4R2W4"/>
<keyword evidence="12 15" id="KW-0648">Protein biosynthesis</keyword>
<evidence type="ECO:0000256" key="2">
    <source>
        <dbReference type="ARBA" id="ARBA00008653"/>
    </source>
</evidence>
<evidence type="ECO:0000256" key="14">
    <source>
        <dbReference type="ARBA" id="ARBA00049255"/>
    </source>
</evidence>
<dbReference type="GO" id="GO:0009328">
    <property type="term" value="C:phenylalanine-tRNA ligase complex"/>
    <property type="evidence" value="ECO:0007669"/>
    <property type="project" value="TreeGrafter"/>
</dbReference>
<dbReference type="PANTHER" id="PTHR10947">
    <property type="entry name" value="PHENYLALANYL-TRNA SYNTHETASE BETA CHAIN AND LEUCINE-RICH REPEAT-CONTAINING PROTEIN 47"/>
    <property type="match status" value="1"/>
</dbReference>
<dbReference type="FunFam" id="2.40.50.140:FF:000045">
    <property type="entry name" value="Phenylalanine--tRNA ligase beta subunit"/>
    <property type="match status" value="1"/>
</dbReference>
<dbReference type="PROSITE" id="PS51483">
    <property type="entry name" value="B5"/>
    <property type="match status" value="1"/>
</dbReference>
<evidence type="ECO:0000256" key="12">
    <source>
        <dbReference type="ARBA" id="ARBA00022917"/>
    </source>
</evidence>
<comment type="caution">
    <text evidence="20">The sequence shown here is derived from an EMBL/GenBank/DDBJ whole genome shotgun (WGS) entry which is preliminary data.</text>
</comment>
<evidence type="ECO:0000313" key="20">
    <source>
        <dbReference type="EMBL" id="HGT71362.1"/>
    </source>
</evidence>
<dbReference type="InterPro" id="IPR033714">
    <property type="entry name" value="tRNA_bind_bactPheRS"/>
</dbReference>
<feature type="binding site" evidence="15">
    <location>
        <position position="467"/>
    </location>
    <ligand>
        <name>Mg(2+)</name>
        <dbReference type="ChEBI" id="CHEBI:18420"/>
        <note>shared with alpha subunit</note>
    </ligand>
</feature>
<dbReference type="GO" id="GO:0004826">
    <property type="term" value="F:phenylalanine-tRNA ligase activity"/>
    <property type="evidence" value="ECO:0007669"/>
    <property type="project" value="UniProtKB-UniRule"/>
</dbReference>
<protein>
    <recommendedName>
        <fullName evidence="15">Phenylalanine--tRNA ligase beta subunit</fullName>
        <ecNumber evidence="15">6.1.1.20</ecNumber>
    </recommendedName>
    <alternativeName>
        <fullName evidence="15">Phenylalanyl-tRNA synthetase beta subunit</fullName>
        <shortName evidence="15">PheRS</shortName>
    </alternativeName>
</protein>
<keyword evidence="6 15" id="KW-0436">Ligase</keyword>
<dbReference type="SUPFAM" id="SSF50249">
    <property type="entry name" value="Nucleic acid-binding proteins"/>
    <property type="match status" value="1"/>
</dbReference>
<feature type="binding site" evidence="15">
    <location>
        <position position="470"/>
    </location>
    <ligand>
        <name>Mg(2+)</name>
        <dbReference type="ChEBI" id="CHEBI:18420"/>
        <note>shared with alpha subunit</note>
    </ligand>
</feature>
<dbReference type="SUPFAM" id="SSF56037">
    <property type="entry name" value="PheT/TilS domain"/>
    <property type="match status" value="1"/>
</dbReference>
<dbReference type="PROSITE" id="PS50886">
    <property type="entry name" value="TRBD"/>
    <property type="match status" value="1"/>
</dbReference>
<dbReference type="CDD" id="cd02796">
    <property type="entry name" value="tRNA_bind_bactPheRS"/>
    <property type="match status" value="1"/>
</dbReference>
<sequence>MKYSYKWLKQLVEFDKTPQELADDLSCKSIEIENIEKFGGDFLDTVVVGEIKEIIPHPNADKLQITKADIGSEILQIVCGAPNIAVGQKVPVALIGTKLPGGEIKQAKIRDVDSFGMLCAPDEIGFGTDHSGIMILDPDLKNGSTLFELFNDTILDGSILANRGDLQNHVGIAREISAIYGGNLHIPDVSSARYTQENQENVSYIDVKIENIEACPLYTAQLIKNIKIGPSPLWMQQALLACDMKPINNVVDITNYVMLEQGNPLHAFDYSRIDTGLKQIGTNGGKKIIVRLTKQNESIRTLDGEDHDLPEGLLVIANEEAPIAVAGVMGGENSEIDETTTDIILESANFNQKYIRKSQRELGMATEASSRFAKDLSPYLAFQGLERATQLFIEICGGELVGGRVIAGVFSFEKKKVPFDFEKIKEYLSIDISKDEAIKILEDLGFTLAGDVVEAPFWRKDISIWQDLAEEVGRIYGLDRCKEKEPSVKIDPKTEKSLYFEQSAKRFLSSIGLFEIYTLSMLSSELIAKTRMADRYFEISNPMNEYDRVMRSSLMNGLLQHAVENSKKFEKFSFFELSKVYLPSENQEIPSKEERHLGFLVYGENPDEGLYITKKYIEKFAEKFELTLEIRDYNLEIPEYMHPGRCGKIYFQDNPIGSIYELHPMIKENLGFRQRCWLAELNFDILTDKAKNIEEKFIEEDSDVIYKEFSRFEVSKRDMAFVVDKELNKEEILRVILETDDRVVSADMFDEYFSDKFGEGKKSVAFHLTFQSSEKTLNDEEIDELFDKILDNLKNKFKAKLRR</sequence>
<dbReference type="InterPro" id="IPR045864">
    <property type="entry name" value="aa-tRNA-synth_II/BPL/LPL"/>
</dbReference>
<feature type="domain" description="B5" evidence="19">
    <location>
        <begin position="412"/>
        <end position="483"/>
    </location>
</feature>
<evidence type="ECO:0000256" key="13">
    <source>
        <dbReference type="ARBA" id="ARBA00023146"/>
    </source>
</evidence>
<keyword evidence="13 15" id="KW-0030">Aminoacyl-tRNA synthetase</keyword>
<dbReference type="NCBIfam" id="TIGR00472">
    <property type="entry name" value="pheT_bact"/>
    <property type="match status" value="1"/>
</dbReference>
<dbReference type="InterPro" id="IPR005121">
    <property type="entry name" value="Fdx_antiC-bd"/>
</dbReference>
<dbReference type="Gene3D" id="3.30.930.10">
    <property type="entry name" value="Bira Bifunctional Protein, Domain 2"/>
    <property type="match status" value="1"/>
</dbReference>
<dbReference type="Gene3D" id="3.30.56.10">
    <property type="match status" value="2"/>
</dbReference>
<reference evidence="20" key="1">
    <citation type="journal article" date="2020" name="mSystems">
        <title>Genome- and Community-Level Interaction Insights into Carbon Utilization and Element Cycling Functions of Hydrothermarchaeota in Hydrothermal Sediment.</title>
        <authorList>
            <person name="Zhou Z."/>
            <person name="Liu Y."/>
            <person name="Xu W."/>
            <person name="Pan J."/>
            <person name="Luo Z.H."/>
            <person name="Li M."/>
        </authorList>
    </citation>
    <scope>NUCLEOTIDE SEQUENCE [LARGE SCALE GENOMIC DNA]</scope>
    <source>
        <strain evidence="20">SpSt-579</strain>
    </source>
</reference>
<dbReference type="CDD" id="cd00769">
    <property type="entry name" value="PheRS_beta_core"/>
    <property type="match status" value="1"/>
</dbReference>
<dbReference type="PANTHER" id="PTHR10947:SF0">
    <property type="entry name" value="PHENYLALANINE--TRNA LIGASE BETA SUBUNIT"/>
    <property type="match status" value="1"/>
</dbReference>
<dbReference type="GO" id="GO:0000049">
    <property type="term" value="F:tRNA binding"/>
    <property type="evidence" value="ECO:0007669"/>
    <property type="project" value="UniProtKB-UniRule"/>
</dbReference>
<feature type="domain" description="FDX-ACB" evidence="18">
    <location>
        <begin position="710"/>
        <end position="802"/>
    </location>
</feature>
<evidence type="ECO:0000256" key="15">
    <source>
        <dbReference type="HAMAP-Rule" id="MF_00283"/>
    </source>
</evidence>
<evidence type="ECO:0000256" key="4">
    <source>
        <dbReference type="ARBA" id="ARBA00022490"/>
    </source>
</evidence>
<dbReference type="InterPro" id="IPR004532">
    <property type="entry name" value="Phe-tRNA-ligase_IIc_bsu_bact"/>
</dbReference>
<keyword evidence="11 16" id="KW-0694">RNA-binding</keyword>
<organism evidence="20">
    <name type="scientific">candidate division CPR3 bacterium</name>
    <dbReference type="NCBI Taxonomy" id="2268181"/>
    <lineage>
        <taxon>Bacteria</taxon>
        <taxon>Bacteria division CPR3</taxon>
    </lineage>
</organism>
<dbReference type="SMART" id="SM00873">
    <property type="entry name" value="B3_4"/>
    <property type="match status" value="1"/>
</dbReference>
<dbReference type="Gene3D" id="3.50.40.10">
    <property type="entry name" value="Phenylalanyl-trna Synthetase, Chain B, domain 3"/>
    <property type="match status" value="1"/>
</dbReference>
<feature type="domain" description="TRNA-binding" evidence="17">
    <location>
        <begin position="40"/>
        <end position="147"/>
    </location>
</feature>
<comment type="subunit">
    <text evidence="3 15">Tetramer of two alpha and two beta subunits.</text>
</comment>
<dbReference type="Gene3D" id="2.40.50.140">
    <property type="entry name" value="Nucleic acid-binding proteins"/>
    <property type="match status" value="1"/>
</dbReference>
<dbReference type="InterPro" id="IPR012340">
    <property type="entry name" value="NA-bd_OB-fold"/>
</dbReference>
<dbReference type="Gene3D" id="3.30.70.380">
    <property type="entry name" value="Ferrodoxin-fold anticodon-binding domain"/>
    <property type="match status" value="1"/>
</dbReference>
<evidence type="ECO:0000256" key="1">
    <source>
        <dbReference type="ARBA" id="ARBA00004496"/>
    </source>
</evidence>
<dbReference type="NCBIfam" id="NF045760">
    <property type="entry name" value="YtpR"/>
    <property type="match status" value="1"/>
</dbReference>
<dbReference type="SUPFAM" id="SSF46955">
    <property type="entry name" value="Putative DNA-binding domain"/>
    <property type="match status" value="1"/>
</dbReference>
<dbReference type="SMART" id="SM00874">
    <property type="entry name" value="B5"/>
    <property type="match status" value="1"/>
</dbReference>
<keyword evidence="8 15" id="KW-0547">Nucleotide-binding</keyword>
<comment type="catalytic activity">
    <reaction evidence="14 15">
        <text>tRNA(Phe) + L-phenylalanine + ATP = L-phenylalanyl-tRNA(Phe) + AMP + diphosphate + H(+)</text>
        <dbReference type="Rhea" id="RHEA:19413"/>
        <dbReference type="Rhea" id="RHEA-COMP:9668"/>
        <dbReference type="Rhea" id="RHEA-COMP:9699"/>
        <dbReference type="ChEBI" id="CHEBI:15378"/>
        <dbReference type="ChEBI" id="CHEBI:30616"/>
        <dbReference type="ChEBI" id="CHEBI:33019"/>
        <dbReference type="ChEBI" id="CHEBI:58095"/>
        <dbReference type="ChEBI" id="CHEBI:78442"/>
        <dbReference type="ChEBI" id="CHEBI:78531"/>
        <dbReference type="ChEBI" id="CHEBI:456215"/>
        <dbReference type="EC" id="6.1.1.20"/>
    </reaction>
</comment>
<evidence type="ECO:0000256" key="9">
    <source>
        <dbReference type="ARBA" id="ARBA00022840"/>
    </source>
</evidence>
<evidence type="ECO:0000256" key="11">
    <source>
        <dbReference type="ARBA" id="ARBA00022884"/>
    </source>
</evidence>
<feature type="binding site" evidence="15">
    <location>
        <position position="461"/>
    </location>
    <ligand>
        <name>Mg(2+)</name>
        <dbReference type="ChEBI" id="CHEBI:18420"/>
        <note>shared with alpha subunit</note>
    </ligand>
</feature>
<dbReference type="GO" id="GO:0006432">
    <property type="term" value="P:phenylalanyl-tRNA aminoacylation"/>
    <property type="evidence" value="ECO:0007669"/>
    <property type="project" value="UniProtKB-UniRule"/>
</dbReference>
<dbReference type="EC" id="6.1.1.20" evidence="15"/>
<keyword evidence="7 15" id="KW-0479">Metal-binding</keyword>
<dbReference type="SUPFAM" id="SSF55681">
    <property type="entry name" value="Class II aaRS and biotin synthetases"/>
    <property type="match status" value="1"/>
</dbReference>
<dbReference type="InterPro" id="IPR036690">
    <property type="entry name" value="Fdx_antiC-bd_sf"/>
</dbReference>
<gene>
    <name evidence="15" type="primary">pheT</name>
    <name evidence="20" type="ORF">ENT43_03830</name>
</gene>
<dbReference type="InterPro" id="IPR009061">
    <property type="entry name" value="DNA-bd_dom_put_sf"/>
</dbReference>
<dbReference type="Pfam" id="PF03147">
    <property type="entry name" value="FDX-ACB"/>
    <property type="match status" value="1"/>
</dbReference>
<comment type="similarity">
    <text evidence="2 15">Belongs to the phenylalanyl-tRNA synthetase beta subunit family. Type 1 subfamily.</text>
</comment>
<dbReference type="SUPFAM" id="SSF54991">
    <property type="entry name" value="Anticodon-binding domain of PheRS"/>
    <property type="match status" value="1"/>
</dbReference>
<dbReference type="InterPro" id="IPR002547">
    <property type="entry name" value="tRNA-bd_dom"/>
</dbReference>
<dbReference type="Pfam" id="PF03484">
    <property type="entry name" value="B5"/>
    <property type="match status" value="1"/>
</dbReference>
<dbReference type="InterPro" id="IPR005147">
    <property type="entry name" value="tRNA_synthase_B5-dom"/>
</dbReference>
<evidence type="ECO:0000256" key="7">
    <source>
        <dbReference type="ARBA" id="ARBA00022723"/>
    </source>
</evidence>
<keyword evidence="9 15" id="KW-0067">ATP-binding</keyword>
<dbReference type="InterPro" id="IPR005146">
    <property type="entry name" value="B3/B4_tRNA-bd"/>
</dbReference>
<dbReference type="SMART" id="SM00896">
    <property type="entry name" value="FDX-ACB"/>
    <property type="match status" value="1"/>
</dbReference>
<keyword evidence="4 15" id="KW-0963">Cytoplasm</keyword>
<dbReference type="InterPro" id="IPR045060">
    <property type="entry name" value="Phe-tRNA-ligase_IIc_bsu"/>
</dbReference>
<dbReference type="Pfam" id="PF01588">
    <property type="entry name" value="tRNA_bind"/>
    <property type="match status" value="1"/>
</dbReference>
<dbReference type="Pfam" id="PF17759">
    <property type="entry name" value="tRNA_synthFbeta"/>
    <property type="match status" value="1"/>
</dbReference>
<evidence type="ECO:0000256" key="6">
    <source>
        <dbReference type="ARBA" id="ARBA00022598"/>
    </source>
</evidence>
<evidence type="ECO:0000256" key="16">
    <source>
        <dbReference type="PROSITE-ProRule" id="PRU00209"/>
    </source>
</evidence>
<dbReference type="PROSITE" id="PS51447">
    <property type="entry name" value="FDX_ACB"/>
    <property type="match status" value="1"/>
</dbReference>
<dbReference type="Pfam" id="PF03483">
    <property type="entry name" value="B3_4"/>
    <property type="match status" value="1"/>
</dbReference>
<dbReference type="InterPro" id="IPR041616">
    <property type="entry name" value="PheRS_beta_core"/>
</dbReference>
<keyword evidence="10 15" id="KW-0460">Magnesium</keyword>
<accession>A0A7C4R2W4</accession>
<dbReference type="GO" id="GO:0000287">
    <property type="term" value="F:magnesium ion binding"/>
    <property type="evidence" value="ECO:0007669"/>
    <property type="project" value="UniProtKB-UniRule"/>
</dbReference>
<dbReference type="InterPro" id="IPR020825">
    <property type="entry name" value="Phe-tRNA_synthase-like_B3/B4"/>
</dbReference>
<comment type="cofactor">
    <cofactor evidence="15">
        <name>Mg(2+)</name>
        <dbReference type="ChEBI" id="CHEBI:18420"/>
    </cofactor>
    <text evidence="15">Binds 2 magnesium ions per tetramer.</text>
</comment>
<dbReference type="GO" id="GO:0005524">
    <property type="term" value="F:ATP binding"/>
    <property type="evidence" value="ECO:0007669"/>
    <property type="project" value="UniProtKB-UniRule"/>
</dbReference>
<evidence type="ECO:0000259" key="18">
    <source>
        <dbReference type="PROSITE" id="PS51447"/>
    </source>
</evidence>
<evidence type="ECO:0000256" key="5">
    <source>
        <dbReference type="ARBA" id="ARBA00022555"/>
    </source>
</evidence>
<evidence type="ECO:0000256" key="10">
    <source>
        <dbReference type="ARBA" id="ARBA00022842"/>
    </source>
</evidence>